<feature type="transmembrane region" description="Helical" evidence="1">
    <location>
        <begin position="33"/>
        <end position="53"/>
    </location>
</feature>
<evidence type="ECO:0000313" key="3">
    <source>
        <dbReference type="Proteomes" id="UP000798808"/>
    </source>
</evidence>
<protein>
    <submittedName>
        <fullName evidence="2">Uncharacterized protein</fullName>
    </submittedName>
</protein>
<sequence length="62" mass="6969">MMKLNKNITILFISIYGTITLIGRFYFESAYNVGFVASIGLGIFSLALLWGLFKIGFLTLKE</sequence>
<evidence type="ECO:0000256" key="1">
    <source>
        <dbReference type="SAM" id="Phobius"/>
    </source>
</evidence>
<comment type="caution">
    <text evidence="2">The sequence shown here is derived from an EMBL/GenBank/DDBJ whole genome shotgun (WGS) entry which is preliminary data.</text>
</comment>
<dbReference type="EMBL" id="SMLW01000461">
    <property type="protein sequence ID" value="MTI24874.1"/>
    <property type="molecule type" value="Genomic_DNA"/>
</dbReference>
<reference evidence="2 3" key="1">
    <citation type="submission" date="2019-02" db="EMBL/GenBank/DDBJ databases">
        <authorList>
            <person name="Goldberg S.R."/>
            <person name="Haltli B.A."/>
            <person name="Correa H."/>
            <person name="Russell K.G."/>
        </authorList>
    </citation>
    <scope>NUCLEOTIDE SEQUENCE [LARGE SCALE GENOMIC DNA]</scope>
    <source>
        <strain evidence="2 3">JCM 16186</strain>
    </source>
</reference>
<dbReference type="Proteomes" id="UP000798808">
    <property type="component" value="Unassembled WGS sequence"/>
</dbReference>
<keyword evidence="3" id="KW-1185">Reference proteome</keyword>
<organism evidence="2 3">
    <name type="scientific">Fulvivirga kasyanovii</name>
    <dbReference type="NCBI Taxonomy" id="396812"/>
    <lineage>
        <taxon>Bacteria</taxon>
        <taxon>Pseudomonadati</taxon>
        <taxon>Bacteroidota</taxon>
        <taxon>Cytophagia</taxon>
        <taxon>Cytophagales</taxon>
        <taxon>Fulvivirgaceae</taxon>
        <taxon>Fulvivirga</taxon>
    </lineage>
</organism>
<evidence type="ECO:0000313" key="2">
    <source>
        <dbReference type="EMBL" id="MTI24874.1"/>
    </source>
</evidence>
<feature type="transmembrane region" description="Helical" evidence="1">
    <location>
        <begin position="7"/>
        <end position="27"/>
    </location>
</feature>
<dbReference type="RefSeq" id="WP_155170914.1">
    <property type="nucleotide sequence ID" value="NZ_BAAAFL010000012.1"/>
</dbReference>
<accession>A0ABW9RNC6</accession>
<name>A0ABW9RNC6_9BACT</name>
<proteinExistence type="predicted"/>
<keyword evidence="1" id="KW-0472">Membrane</keyword>
<keyword evidence="1" id="KW-0812">Transmembrane</keyword>
<gene>
    <name evidence="2" type="ORF">E1163_07970</name>
</gene>
<keyword evidence="1" id="KW-1133">Transmembrane helix</keyword>